<evidence type="ECO:0000256" key="5">
    <source>
        <dbReference type="ARBA" id="ARBA00011973"/>
    </source>
</evidence>
<evidence type="ECO:0000256" key="2">
    <source>
        <dbReference type="ARBA" id="ARBA00001946"/>
    </source>
</evidence>
<dbReference type="Gene3D" id="3.20.20.120">
    <property type="entry name" value="Enolase-like C-terminal domain"/>
    <property type="match status" value="1"/>
</dbReference>
<evidence type="ECO:0000313" key="15">
    <source>
        <dbReference type="Proteomes" id="UP000046176"/>
    </source>
</evidence>
<evidence type="ECO:0000256" key="1">
    <source>
        <dbReference type="ARBA" id="ARBA00001426"/>
    </source>
</evidence>
<feature type="active site" description="Proton acceptor" evidence="10">
    <location>
        <position position="220"/>
    </location>
</feature>
<dbReference type="GO" id="GO:0000287">
    <property type="term" value="F:magnesium ion binding"/>
    <property type="evidence" value="ECO:0007669"/>
    <property type="project" value="UniProtKB-UniRule"/>
</dbReference>
<feature type="binding site" evidence="11">
    <location>
        <position position="434"/>
    </location>
    <ligand>
        <name>substrate</name>
    </ligand>
</feature>
<dbReference type="InterPro" id="IPR036849">
    <property type="entry name" value="Enolase-like_C_sf"/>
</dbReference>
<dbReference type="SMART" id="SM00922">
    <property type="entry name" value="MR_MLE"/>
    <property type="match status" value="1"/>
</dbReference>
<evidence type="ECO:0000256" key="4">
    <source>
        <dbReference type="ARBA" id="ARBA00009938"/>
    </source>
</evidence>
<evidence type="ECO:0000259" key="13">
    <source>
        <dbReference type="SMART" id="SM00922"/>
    </source>
</evidence>
<organism evidence="14 15">
    <name type="scientific">Neorhizobium galegae bv. officinalis</name>
    <dbReference type="NCBI Taxonomy" id="323656"/>
    <lineage>
        <taxon>Bacteria</taxon>
        <taxon>Pseudomonadati</taxon>
        <taxon>Pseudomonadota</taxon>
        <taxon>Alphaproteobacteria</taxon>
        <taxon>Hyphomicrobiales</taxon>
        <taxon>Rhizobiaceae</taxon>
        <taxon>Rhizobium/Agrobacterium group</taxon>
        <taxon>Neorhizobium</taxon>
    </lineage>
</organism>
<dbReference type="SFLD" id="SFLDS00001">
    <property type="entry name" value="Enolase"/>
    <property type="match status" value="1"/>
</dbReference>
<feature type="active site" description="Proton acceptor" evidence="10">
    <location>
        <position position="352"/>
    </location>
</feature>
<dbReference type="AlphaFoldDB" id="A0A0T7FC08"/>
<evidence type="ECO:0000256" key="9">
    <source>
        <dbReference type="NCBIfam" id="TIGR03247"/>
    </source>
</evidence>
<dbReference type="GO" id="GO:0008872">
    <property type="term" value="F:glucarate dehydratase activity"/>
    <property type="evidence" value="ECO:0007669"/>
    <property type="project" value="UniProtKB-UniRule"/>
</dbReference>
<dbReference type="SUPFAM" id="SSF54826">
    <property type="entry name" value="Enolase N-terminal domain-like"/>
    <property type="match status" value="1"/>
</dbReference>
<feature type="binding site" evidence="11">
    <location>
        <position position="163"/>
    </location>
    <ligand>
        <name>substrate</name>
    </ligand>
</feature>
<keyword evidence="7 12" id="KW-0460">Magnesium</keyword>
<reference evidence="14 15" key="1">
    <citation type="submission" date="2014-08" db="EMBL/GenBank/DDBJ databases">
        <authorList>
            <person name="Chen Y.-H."/>
        </authorList>
    </citation>
    <scope>NUCLEOTIDE SEQUENCE [LARGE SCALE GENOMIC DNA]</scope>
</reference>
<dbReference type="CDD" id="cd03323">
    <property type="entry name" value="D-glucarate_dehydratase"/>
    <property type="match status" value="1"/>
</dbReference>
<feature type="binding site" evidence="11">
    <location>
        <begin position="248"/>
        <end position="250"/>
    </location>
    <ligand>
        <name>substrate</name>
    </ligand>
</feature>
<dbReference type="PANTHER" id="PTHR48080:SF4">
    <property type="entry name" value="GLUCARATE DEHYDRATASE"/>
    <property type="match status" value="1"/>
</dbReference>
<dbReference type="InterPro" id="IPR034598">
    <property type="entry name" value="GlucD-like"/>
</dbReference>
<feature type="binding site" evidence="11">
    <location>
        <begin position="352"/>
        <end position="354"/>
    </location>
    <ligand>
        <name>substrate</name>
    </ligand>
</feature>
<comment type="pathway">
    <text evidence="3">Carbohydrate acid metabolism; D-glucarate degradation; 2,5-dioxopentanoate from D-glucarate: step 1/2.</text>
</comment>
<protein>
    <recommendedName>
        <fullName evidence="5 9">Glucarate dehydratase</fullName>
        <ecNumber evidence="5 9">4.2.1.40</ecNumber>
    </recommendedName>
</protein>
<accession>A0A0T7FC08</accession>
<evidence type="ECO:0000256" key="8">
    <source>
        <dbReference type="ARBA" id="ARBA00023239"/>
    </source>
</evidence>
<feature type="binding site" evidence="11">
    <location>
        <position position="302"/>
    </location>
    <ligand>
        <name>substrate</name>
    </ligand>
</feature>
<evidence type="ECO:0000256" key="12">
    <source>
        <dbReference type="PIRSR" id="PIRSR617653-3"/>
    </source>
</evidence>
<evidence type="ECO:0000313" key="14">
    <source>
        <dbReference type="EMBL" id="CDZ32552.1"/>
    </source>
</evidence>
<dbReference type="Pfam" id="PF13378">
    <property type="entry name" value="MR_MLE_C"/>
    <property type="match status" value="1"/>
</dbReference>
<dbReference type="PANTHER" id="PTHR48080">
    <property type="entry name" value="D-GALACTONATE DEHYDRATASE-RELATED"/>
    <property type="match status" value="1"/>
</dbReference>
<proteinExistence type="inferred from homology"/>
<dbReference type="UniPathway" id="UPA00564">
    <property type="reaction ID" value="UER00627"/>
</dbReference>
<keyword evidence="6 12" id="KW-0479">Metal-binding</keyword>
<dbReference type="InterPro" id="IPR029017">
    <property type="entry name" value="Enolase-like_N"/>
</dbReference>
<feature type="binding site" evidence="11">
    <location>
        <position position="45"/>
    </location>
    <ligand>
        <name>substrate</name>
    </ligand>
</feature>
<evidence type="ECO:0000256" key="10">
    <source>
        <dbReference type="PIRSR" id="PIRSR617653-1"/>
    </source>
</evidence>
<name>A0A0T7FC08_NEOGA</name>
<dbReference type="GO" id="GO:0042838">
    <property type="term" value="P:D-glucarate catabolic process"/>
    <property type="evidence" value="ECO:0007669"/>
    <property type="project" value="UniProtKB-UniPathway"/>
</dbReference>
<dbReference type="NCBIfam" id="TIGR03247">
    <property type="entry name" value="glucar-dehydr"/>
    <property type="match status" value="1"/>
</dbReference>
<feature type="binding site" evidence="12">
    <location>
        <position position="302"/>
    </location>
    <ligand>
        <name>Mg(2+)</name>
        <dbReference type="ChEBI" id="CHEBI:18420"/>
    </ligand>
</feature>
<comment type="similarity">
    <text evidence="4">Belongs to the mandelate racemase/muconate lactonizing enzyme family. GlucD subfamily.</text>
</comment>
<dbReference type="EC" id="4.2.1.40" evidence="5 9"/>
<comment type="catalytic activity">
    <reaction evidence="1">
        <text>D-glucarate = 5-dehydro-4-deoxy-D-glucarate + H2O</text>
        <dbReference type="Rhea" id="RHEA:14573"/>
        <dbReference type="ChEBI" id="CHEBI:15377"/>
        <dbReference type="ChEBI" id="CHEBI:30612"/>
        <dbReference type="ChEBI" id="CHEBI:42819"/>
        <dbReference type="EC" id="4.2.1.40"/>
    </reaction>
</comment>
<dbReference type="EMBL" id="CCRH01000003">
    <property type="protein sequence ID" value="CDZ32552.1"/>
    <property type="molecule type" value="Genomic_DNA"/>
</dbReference>
<dbReference type="InterPro" id="IPR013342">
    <property type="entry name" value="Mandelate_racemase_C"/>
</dbReference>
<comment type="cofactor">
    <cofactor evidence="2 12">
        <name>Mg(2+)</name>
        <dbReference type="ChEBI" id="CHEBI:18420"/>
    </cofactor>
</comment>
<dbReference type="InterPro" id="IPR017653">
    <property type="entry name" value="Glucarate_dehydratase"/>
</dbReference>
<dbReference type="Proteomes" id="UP000046176">
    <property type="component" value="Unassembled WGS sequence"/>
</dbReference>
<dbReference type="SFLD" id="SFLDF00005">
    <property type="entry name" value="glucarate_dehydratase"/>
    <property type="match status" value="1"/>
</dbReference>
<feature type="domain" description="Mandelate racemase/muconate lactonizing enzyme C-terminal" evidence="13">
    <location>
        <begin position="198"/>
        <end position="298"/>
    </location>
</feature>
<dbReference type="InterPro" id="IPR034593">
    <property type="entry name" value="DgoD-like"/>
</dbReference>
<feature type="binding site" evidence="12">
    <location>
        <position position="279"/>
    </location>
    <ligand>
        <name>Mg(2+)</name>
        <dbReference type="ChEBI" id="CHEBI:18420"/>
    </ligand>
</feature>
<feature type="binding site" evidence="12">
    <location>
        <position position="248"/>
    </location>
    <ligand>
        <name>Mg(2+)</name>
        <dbReference type="ChEBI" id="CHEBI:18420"/>
    </ligand>
</feature>
<dbReference type="Gene3D" id="3.30.390.10">
    <property type="entry name" value="Enolase-like, N-terminal domain"/>
    <property type="match status" value="1"/>
</dbReference>
<feature type="binding site" evidence="11">
    <location>
        <position position="116"/>
    </location>
    <ligand>
        <name>substrate</name>
    </ligand>
</feature>
<dbReference type="SFLD" id="SFLDG00055">
    <property type="entry name" value="glucarate_dehydratase"/>
    <property type="match status" value="1"/>
</dbReference>
<feature type="binding site" evidence="11">
    <location>
        <position position="381"/>
    </location>
    <ligand>
        <name>substrate</name>
    </ligand>
</feature>
<feature type="binding site" evidence="11">
    <location>
        <position position="218"/>
    </location>
    <ligand>
        <name>substrate</name>
    </ligand>
</feature>
<evidence type="ECO:0000256" key="3">
    <source>
        <dbReference type="ARBA" id="ARBA00005183"/>
    </source>
</evidence>
<dbReference type="SUPFAM" id="SSF51604">
    <property type="entry name" value="Enolase C-terminal domain-like"/>
    <property type="match status" value="1"/>
</dbReference>
<evidence type="ECO:0000256" key="11">
    <source>
        <dbReference type="PIRSR" id="PIRSR617653-2"/>
    </source>
</evidence>
<sequence length="458" mass="50657">MFIEPNSSTHAANSHLARHTPRIVSVRAIPVAGRDSMLLNLSGAHAPFFTRNLAIIEDDSGHVGIGEVPGGETIRRTIEEAGPLLIGQTIGGYNGLLDQVRETFGDRDSGGRGLQTFDLRTTIHVVTALESALLDLLGQHLGVPVAALLGDGQQRDRVEMLGYLFYVGDRQKTDLLYRDGKGETDAWLRLRDEEALTPEAIVRLAEATQERYGFRDFKLKGGVLRGDEEIEAVTAIARRFPEARVTLDPNGAWSLEEAVRLCKGRGDVLAYAEDPCGAEQGYSGREIMAEFRRATGLPTATNMVATDWRQLSHAIQLQSVDIPLADPHFWTMQGSVRVAQVCQTFGMTWGSHSNNHFDVSLAMFTHVGAAAPGRVTALDTHWIWQDGQRLTREPLKIEDGHIAVPDRPGLGVELDMERVEEAHQLYLKHGLGARDDATAMQYLVKDWRFDNKRPCLVR</sequence>
<evidence type="ECO:0000256" key="7">
    <source>
        <dbReference type="ARBA" id="ARBA00022842"/>
    </source>
</evidence>
<gene>
    <name evidence="14" type="ORF">NGAL_HAMBI1145_13230</name>
</gene>
<dbReference type="InterPro" id="IPR029065">
    <property type="entry name" value="Enolase_C-like"/>
</dbReference>
<keyword evidence="8" id="KW-0456">Lyase</keyword>
<evidence type="ECO:0000256" key="6">
    <source>
        <dbReference type="ARBA" id="ARBA00022723"/>
    </source>
</evidence>